<gene>
    <name evidence="5" type="ORF">K469DRAFT_674403</name>
</gene>
<evidence type="ECO:0000256" key="2">
    <source>
        <dbReference type="ARBA" id="ARBA00022630"/>
    </source>
</evidence>
<dbReference type="OrthoDB" id="10260355at2759"/>
<organism evidence="5 6">
    <name type="scientific">Zopfia rhizophila CBS 207.26</name>
    <dbReference type="NCBI Taxonomy" id="1314779"/>
    <lineage>
        <taxon>Eukaryota</taxon>
        <taxon>Fungi</taxon>
        <taxon>Dikarya</taxon>
        <taxon>Ascomycota</taxon>
        <taxon>Pezizomycotina</taxon>
        <taxon>Dothideomycetes</taxon>
        <taxon>Dothideomycetes incertae sedis</taxon>
        <taxon>Zopfiaceae</taxon>
        <taxon>Zopfia</taxon>
    </lineage>
</organism>
<evidence type="ECO:0000313" key="6">
    <source>
        <dbReference type="Proteomes" id="UP000800200"/>
    </source>
</evidence>
<dbReference type="InterPro" id="IPR050097">
    <property type="entry name" value="Ferredoxin-NADP_redctase_2"/>
</dbReference>
<dbReference type="Gene3D" id="3.50.50.60">
    <property type="entry name" value="FAD/NAD(P)-binding domain"/>
    <property type="match status" value="2"/>
</dbReference>
<dbReference type="PRINTS" id="PR00469">
    <property type="entry name" value="PNDRDTASEII"/>
</dbReference>
<dbReference type="SUPFAM" id="SSF51905">
    <property type="entry name" value="FAD/NAD(P)-binding domain"/>
    <property type="match status" value="1"/>
</dbReference>
<evidence type="ECO:0000256" key="3">
    <source>
        <dbReference type="ARBA" id="ARBA00023002"/>
    </source>
</evidence>
<evidence type="ECO:0000256" key="1">
    <source>
        <dbReference type="ARBA" id="ARBA00009333"/>
    </source>
</evidence>
<dbReference type="GO" id="GO:0016491">
    <property type="term" value="F:oxidoreductase activity"/>
    <property type="evidence" value="ECO:0007669"/>
    <property type="project" value="UniProtKB-KW"/>
</dbReference>
<protein>
    <submittedName>
        <fullName evidence="5">FAD/NAD(P)-binding domain-containing protein</fullName>
    </submittedName>
</protein>
<feature type="domain" description="FAD/NAD(P)-binding" evidence="4">
    <location>
        <begin position="255"/>
        <end position="303"/>
    </location>
</feature>
<dbReference type="Pfam" id="PF07992">
    <property type="entry name" value="Pyr_redox_2"/>
    <property type="match status" value="2"/>
</dbReference>
<feature type="domain" description="FAD/NAD(P)-binding" evidence="4">
    <location>
        <begin position="12"/>
        <end position="135"/>
    </location>
</feature>
<dbReference type="InterPro" id="IPR023753">
    <property type="entry name" value="FAD/NAD-binding_dom"/>
</dbReference>
<dbReference type="AlphaFoldDB" id="A0A6A6DMQ8"/>
<dbReference type="PRINTS" id="PR00368">
    <property type="entry name" value="FADPNR"/>
</dbReference>
<evidence type="ECO:0000313" key="5">
    <source>
        <dbReference type="EMBL" id="KAF2179240.1"/>
    </source>
</evidence>
<sequence length="326" mass="35065">MSPGLASPIDTDVLIIGGGPAGLTAALALVRQLHTVILFDSGNYRYPSERSPNMHIVLGWDHKDPAAFRADARENITSQYDTINIEETKVENVRKTEEGNFEATDASGKKWVGKKLILASGNEDVFPDIDGYDDCWATGILHCFFSTGYESRNASSSGMLAVDLLTEPAYCIHAARHALQITPEVTIYTHGSEDVAKRFEAALGLDSKFKIDSRRISRLEKGPQLSEIILHFDDGTSKLEGFLGHAPITRQKGPFAKQLGLEIDQMGDIVTHGPVMQTSVKGVFAAGDCASPVKMVTAAMSMGCNSGVGSSAEILADALGQKTMFG</sequence>
<dbReference type="GO" id="GO:0097237">
    <property type="term" value="P:cellular response to toxic substance"/>
    <property type="evidence" value="ECO:0007669"/>
    <property type="project" value="UniProtKB-ARBA"/>
</dbReference>
<dbReference type="Proteomes" id="UP000800200">
    <property type="component" value="Unassembled WGS sequence"/>
</dbReference>
<keyword evidence="2" id="KW-0285">Flavoprotein</keyword>
<dbReference type="PANTHER" id="PTHR48105">
    <property type="entry name" value="THIOREDOXIN REDUCTASE 1-RELATED-RELATED"/>
    <property type="match status" value="1"/>
</dbReference>
<evidence type="ECO:0000259" key="4">
    <source>
        <dbReference type="Pfam" id="PF07992"/>
    </source>
</evidence>
<keyword evidence="6" id="KW-1185">Reference proteome</keyword>
<comment type="similarity">
    <text evidence="1">Belongs to the class-II pyridine nucleotide-disulfide oxidoreductase family.</text>
</comment>
<name>A0A6A6DMQ8_9PEZI</name>
<reference evidence="5" key="1">
    <citation type="journal article" date="2020" name="Stud. Mycol.">
        <title>101 Dothideomycetes genomes: a test case for predicting lifestyles and emergence of pathogens.</title>
        <authorList>
            <person name="Haridas S."/>
            <person name="Albert R."/>
            <person name="Binder M."/>
            <person name="Bloem J."/>
            <person name="Labutti K."/>
            <person name="Salamov A."/>
            <person name="Andreopoulos B."/>
            <person name="Baker S."/>
            <person name="Barry K."/>
            <person name="Bills G."/>
            <person name="Bluhm B."/>
            <person name="Cannon C."/>
            <person name="Castanera R."/>
            <person name="Culley D."/>
            <person name="Daum C."/>
            <person name="Ezra D."/>
            <person name="Gonzalez J."/>
            <person name="Henrissat B."/>
            <person name="Kuo A."/>
            <person name="Liang C."/>
            <person name="Lipzen A."/>
            <person name="Lutzoni F."/>
            <person name="Magnuson J."/>
            <person name="Mondo S."/>
            <person name="Nolan M."/>
            <person name="Ohm R."/>
            <person name="Pangilinan J."/>
            <person name="Park H.-J."/>
            <person name="Ramirez L."/>
            <person name="Alfaro M."/>
            <person name="Sun H."/>
            <person name="Tritt A."/>
            <person name="Yoshinaga Y."/>
            <person name="Zwiers L.-H."/>
            <person name="Turgeon B."/>
            <person name="Goodwin S."/>
            <person name="Spatafora J."/>
            <person name="Crous P."/>
            <person name="Grigoriev I."/>
        </authorList>
    </citation>
    <scope>NUCLEOTIDE SEQUENCE</scope>
    <source>
        <strain evidence="5">CBS 207.26</strain>
    </source>
</reference>
<keyword evidence="3" id="KW-0560">Oxidoreductase</keyword>
<accession>A0A6A6DMQ8</accession>
<dbReference type="InterPro" id="IPR036188">
    <property type="entry name" value="FAD/NAD-bd_sf"/>
</dbReference>
<dbReference type="EMBL" id="ML994668">
    <property type="protein sequence ID" value="KAF2179240.1"/>
    <property type="molecule type" value="Genomic_DNA"/>
</dbReference>
<proteinExistence type="inferred from homology"/>